<dbReference type="EMBL" id="DVNM01000045">
    <property type="protein sequence ID" value="HIU69911.1"/>
    <property type="molecule type" value="Genomic_DNA"/>
</dbReference>
<keyword evidence="5" id="KW-1133">Transmembrane helix</keyword>
<dbReference type="GO" id="GO:0005975">
    <property type="term" value="P:carbohydrate metabolic process"/>
    <property type="evidence" value="ECO:0007669"/>
    <property type="project" value="InterPro"/>
</dbReference>
<feature type="transmembrane region" description="Helical" evidence="5">
    <location>
        <begin position="366"/>
        <end position="387"/>
    </location>
</feature>
<evidence type="ECO:0000256" key="6">
    <source>
        <dbReference type="SAM" id="SignalP"/>
    </source>
</evidence>
<keyword evidence="6" id="KW-0732">Signal</keyword>
<feature type="chain" id="PRO_5038952314" evidence="6">
    <location>
        <begin position="31"/>
        <end position="694"/>
    </location>
</feature>
<protein>
    <submittedName>
        <fullName evidence="7">Glycoside hydrolase family 43 protein</fullName>
    </submittedName>
</protein>
<evidence type="ECO:0000256" key="4">
    <source>
        <dbReference type="ARBA" id="ARBA00023295"/>
    </source>
</evidence>
<dbReference type="GO" id="GO:0004553">
    <property type="term" value="F:hydrolase activity, hydrolyzing O-glycosyl compounds"/>
    <property type="evidence" value="ECO:0007669"/>
    <property type="project" value="InterPro"/>
</dbReference>
<evidence type="ECO:0000313" key="7">
    <source>
        <dbReference type="EMBL" id="HIU69911.1"/>
    </source>
</evidence>
<reference evidence="7" key="1">
    <citation type="submission" date="2020-10" db="EMBL/GenBank/DDBJ databases">
        <authorList>
            <person name="Gilroy R."/>
        </authorList>
    </citation>
    <scope>NUCLEOTIDE SEQUENCE</scope>
    <source>
        <strain evidence="7">CHK176-6737</strain>
    </source>
</reference>
<dbReference type="PANTHER" id="PTHR43301">
    <property type="entry name" value="ARABINAN ENDO-1,5-ALPHA-L-ARABINOSIDASE"/>
    <property type="match status" value="1"/>
</dbReference>
<dbReference type="CDD" id="cd08983">
    <property type="entry name" value="GH43_Bt3655-like"/>
    <property type="match status" value="1"/>
</dbReference>
<dbReference type="SUPFAM" id="SSF75005">
    <property type="entry name" value="Arabinanase/levansucrase/invertase"/>
    <property type="match status" value="2"/>
</dbReference>
<comment type="pathway">
    <text evidence="1">Glycan metabolism; L-arabinan degradation.</text>
</comment>
<proteinExistence type="inferred from homology"/>
<keyword evidence="5" id="KW-0812">Transmembrane</keyword>
<dbReference type="InterPro" id="IPR006710">
    <property type="entry name" value="Glyco_hydro_43"/>
</dbReference>
<keyword evidence="5" id="KW-0472">Membrane</keyword>
<evidence type="ECO:0000256" key="1">
    <source>
        <dbReference type="ARBA" id="ARBA00004834"/>
    </source>
</evidence>
<dbReference type="Proteomes" id="UP000824125">
    <property type="component" value="Unassembled WGS sequence"/>
</dbReference>
<evidence type="ECO:0000256" key="3">
    <source>
        <dbReference type="ARBA" id="ARBA00022801"/>
    </source>
</evidence>
<evidence type="ECO:0000313" key="8">
    <source>
        <dbReference type="Proteomes" id="UP000824125"/>
    </source>
</evidence>
<dbReference type="AlphaFoldDB" id="A0A9D1MVJ2"/>
<dbReference type="Pfam" id="PF04616">
    <property type="entry name" value="Glyco_hydro_43"/>
    <property type="match status" value="1"/>
</dbReference>
<comment type="caution">
    <text evidence="7">The sequence shown here is derived from an EMBL/GenBank/DDBJ whole genome shotgun (WGS) entry which is preliminary data.</text>
</comment>
<feature type="signal peptide" evidence="6">
    <location>
        <begin position="1"/>
        <end position="30"/>
    </location>
</feature>
<keyword evidence="4" id="KW-0326">Glycosidase</keyword>
<evidence type="ECO:0000256" key="5">
    <source>
        <dbReference type="SAM" id="Phobius"/>
    </source>
</evidence>
<keyword evidence="3 7" id="KW-0378">Hydrolase</keyword>
<accession>A0A9D1MVJ2</accession>
<dbReference type="Gene3D" id="2.115.10.20">
    <property type="entry name" value="Glycosyl hydrolase domain, family 43"/>
    <property type="match status" value="1"/>
</dbReference>
<organism evidence="7 8">
    <name type="scientific">Candidatus Scybalenecus merdavium</name>
    <dbReference type="NCBI Taxonomy" id="2840939"/>
    <lineage>
        <taxon>Bacteria</taxon>
        <taxon>Bacillati</taxon>
        <taxon>Bacillota</taxon>
        <taxon>Clostridia</taxon>
        <taxon>Eubacteriales</taxon>
        <taxon>Oscillospiraceae</taxon>
        <taxon>Oscillospiraceae incertae sedis</taxon>
        <taxon>Candidatus Scybalenecus</taxon>
    </lineage>
</organism>
<dbReference type="InterPro" id="IPR023296">
    <property type="entry name" value="Glyco_hydro_beta-prop_sf"/>
</dbReference>
<name>A0A9D1MVJ2_9FIRM</name>
<sequence length="694" mass="76604">MKKTLRKWLNLFLAVVMAITSLGVGFSALAAESDPNDPYQALADALKADGVQEAAWPAEADGNAVSVDDPTGDITRAAEAFWNLVAARYQDDYQNQTYSRSGVYGSDYTMQGVKEKISEALQNDRYGMGAYWAQDERALNCFVAYQNGDGMRAGARSVVERLSYPYAPQAADYVFTVNRSVADQLLAADDLDDLPDTLYTAVSYQWHHDAQNLYTESAAAGKWLKVTYYTGYRNLVWTASSRTTAGEDSETVPALKAFSACFTPELLATDLAALGSDQLQAILADGRACIDALGSLWSNDTVMNHFFDKAAVESFMAEVQAACGSTPAAEEEGAASSAGSDIGLDLNTLLDQSALQKRLSSEDKQIIVGVTVAIVAVVSIILSVLYYTGVTRFATPVESSEGKYLFCYFVGNTPQEEKIHFAVSEDGYNFTPLNGNEPIVENTAGTKSVRDPYILQGQDGKFYIVATDMKSEDGWTSNHALVTWESSDLIHWSEPTILDIRDFGGEFANTNRAWAPQAIWDPEAGQYMVYWANSTLENDSSAIYYAYTSDFKTWNTRPQLLYERPGVQTIDADIVYNEKNGMYYLYFKFEEDQTIAYVKSENLTGPYASEPVTVSLAPTGVEGSTMYNITGTDTWVMLMDEYGEGRFFAQQTTDMEHFEKLARWDYSLDFSPRHGSVVAITDEQYSALLAAYGE</sequence>
<reference evidence="7" key="2">
    <citation type="journal article" date="2021" name="PeerJ">
        <title>Extensive microbial diversity within the chicken gut microbiome revealed by metagenomics and culture.</title>
        <authorList>
            <person name="Gilroy R."/>
            <person name="Ravi A."/>
            <person name="Getino M."/>
            <person name="Pursley I."/>
            <person name="Horton D.L."/>
            <person name="Alikhan N.F."/>
            <person name="Baker D."/>
            <person name="Gharbi K."/>
            <person name="Hall N."/>
            <person name="Watson M."/>
            <person name="Adriaenssens E.M."/>
            <person name="Foster-Nyarko E."/>
            <person name="Jarju S."/>
            <person name="Secka A."/>
            <person name="Antonio M."/>
            <person name="Oren A."/>
            <person name="Chaudhuri R.R."/>
            <person name="La Ragione R."/>
            <person name="Hildebrand F."/>
            <person name="Pallen M.J."/>
        </authorList>
    </citation>
    <scope>NUCLEOTIDE SEQUENCE</scope>
    <source>
        <strain evidence="7">CHK176-6737</strain>
    </source>
</reference>
<dbReference type="InterPro" id="IPR050727">
    <property type="entry name" value="GH43_arabinanases"/>
</dbReference>
<comment type="similarity">
    <text evidence="2">Belongs to the glycosyl hydrolase 43 family.</text>
</comment>
<evidence type="ECO:0000256" key="2">
    <source>
        <dbReference type="ARBA" id="ARBA00009865"/>
    </source>
</evidence>
<gene>
    <name evidence="7" type="ORF">IAD23_08145</name>
</gene>
<dbReference type="PANTHER" id="PTHR43301:SF3">
    <property type="entry name" value="ARABINAN ENDO-1,5-ALPHA-L-ARABINOSIDASE A-RELATED"/>
    <property type="match status" value="1"/>
</dbReference>